<dbReference type="EMBL" id="WEID01000091">
    <property type="protein sequence ID" value="KAB8127475.1"/>
    <property type="molecule type" value="Genomic_DNA"/>
</dbReference>
<gene>
    <name evidence="1" type="ORF">F9U64_17670</name>
</gene>
<dbReference type="AlphaFoldDB" id="A0A7C8GS54"/>
<protein>
    <submittedName>
        <fullName evidence="1">DUF2515 domain-containing protein</fullName>
    </submittedName>
</protein>
<proteinExistence type="predicted"/>
<sequence>MWKLSPELKAIKQALKQNKLPNHSADLSYAEEKIVRQIEKETEKHNLNNLTRTAAYLDFFTSFPELEWAFLAHMVSRNAGWNMTDLKGTFLSKLLTLKQQEYFFTFLERSNWLIFQDAYPQLLLYQESKLQQRNLFHLLPQFGVSSFMVILWNHYLQTKNDKMISTALIINEQHYIENRVVHHPDYHATIFESIEFKLQELLELNQILFPSKSEENTNVIGLSVHHFAALNERIELGKKLYQLLFDEENFSAVYDFAINHSHTGSRNDFYPQLFNTVLEETPYDNYQIRLERCQLLAGTHRLYSPRLRDAWGNVPQLPADKGDWYQDWKVIKLLQSAKHSVLKEKIRDSYCDGLKKLELAVLAKSTLTK</sequence>
<dbReference type="OrthoDB" id="2690514at2"/>
<dbReference type="Pfam" id="PF10720">
    <property type="entry name" value="DUF2515"/>
    <property type="match status" value="1"/>
</dbReference>
<name>A0A7C8GS54_9BACI</name>
<accession>A0A7C8GS54</accession>
<evidence type="ECO:0000313" key="2">
    <source>
        <dbReference type="Proteomes" id="UP000480246"/>
    </source>
</evidence>
<dbReference type="RefSeq" id="WP_153406216.1">
    <property type="nucleotide sequence ID" value="NZ_ML762442.1"/>
</dbReference>
<reference evidence="1 2" key="1">
    <citation type="submission" date="2019-10" db="EMBL/GenBank/DDBJ databases">
        <title>Gracilibacillus sp. nov. isolated from rice seeds.</title>
        <authorList>
            <person name="He S."/>
        </authorList>
    </citation>
    <scope>NUCLEOTIDE SEQUENCE [LARGE SCALE GENOMIC DNA]</scope>
    <source>
        <strain evidence="1 2">TD8</strain>
    </source>
</reference>
<evidence type="ECO:0000313" key="1">
    <source>
        <dbReference type="EMBL" id="KAB8127475.1"/>
    </source>
</evidence>
<keyword evidence="2" id="KW-1185">Reference proteome</keyword>
<organism evidence="1 2">
    <name type="scientific">Gracilibacillus oryzae</name>
    <dbReference type="NCBI Taxonomy" id="1672701"/>
    <lineage>
        <taxon>Bacteria</taxon>
        <taxon>Bacillati</taxon>
        <taxon>Bacillota</taxon>
        <taxon>Bacilli</taxon>
        <taxon>Bacillales</taxon>
        <taxon>Bacillaceae</taxon>
        <taxon>Gracilibacillus</taxon>
    </lineage>
</organism>
<comment type="caution">
    <text evidence="1">The sequence shown here is derived from an EMBL/GenBank/DDBJ whole genome shotgun (WGS) entry which is preliminary data.</text>
</comment>
<dbReference type="Proteomes" id="UP000480246">
    <property type="component" value="Unassembled WGS sequence"/>
</dbReference>
<dbReference type="InterPro" id="IPR019658">
    <property type="entry name" value="DUF2515"/>
</dbReference>